<reference evidence="3 4" key="1">
    <citation type="journal article" date="2016" name="Front. Microbiol.">
        <title>Genomic Resource of Rice Seed Associated Bacteria.</title>
        <authorList>
            <person name="Midha S."/>
            <person name="Bansal K."/>
            <person name="Sharma S."/>
            <person name="Kumar N."/>
            <person name="Patil P.P."/>
            <person name="Chaudhry V."/>
            <person name="Patil P.B."/>
        </authorList>
    </citation>
    <scope>NUCLEOTIDE SEQUENCE [LARGE SCALE GENOMIC DNA]</scope>
    <source>
        <strain evidence="3 4">NS220</strain>
    </source>
</reference>
<dbReference type="InterPro" id="IPR046348">
    <property type="entry name" value="SIS_dom_sf"/>
</dbReference>
<dbReference type="CDD" id="cd05005">
    <property type="entry name" value="SIS_PHI"/>
    <property type="match status" value="1"/>
</dbReference>
<dbReference type="PATRIC" id="fig|2033.6.peg.3608"/>
<dbReference type="GO" id="GO:0097367">
    <property type="term" value="F:carbohydrate derivative binding"/>
    <property type="evidence" value="ECO:0007669"/>
    <property type="project" value="InterPro"/>
</dbReference>
<gene>
    <name evidence="3" type="ORF">NS220_11820</name>
</gene>
<name>A0A147EVM2_MICTE</name>
<dbReference type="Gene3D" id="3.40.50.10490">
    <property type="entry name" value="Glucose-6-phosphate isomerase like protein, domain 1"/>
    <property type="match status" value="1"/>
</dbReference>
<dbReference type="PANTHER" id="PTHR43443:SF1">
    <property type="entry name" value="3-HEXULOSE-6-PHOSPHATE ISOMERASE"/>
    <property type="match status" value="1"/>
</dbReference>
<dbReference type="PROSITE" id="PS51464">
    <property type="entry name" value="SIS"/>
    <property type="match status" value="1"/>
</dbReference>
<comment type="similarity">
    <text evidence="1">Belongs to the SIS family. PHI subfamily.</text>
</comment>
<dbReference type="Pfam" id="PF01380">
    <property type="entry name" value="SIS"/>
    <property type="match status" value="1"/>
</dbReference>
<dbReference type="InterPro" id="IPR017552">
    <property type="entry name" value="PHI/rmpB"/>
</dbReference>
<dbReference type="OrthoDB" id="9797832at2"/>
<feature type="domain" description="SIS" evidence="2">
    <location>
        <begin position="37"/>
        <end position="179"/>
    </location>
</feature>
<dbReference type="SUPFAM" id="SSF53697">
    <property type="entry name" value="SIS domain"/>
    <property type="match status" value="1"/>
</dbReference>
<accession>A0A147EVM2</accession>
<comment type="caution">
    <text evidence="3">The sequence shown here is derived from an EMBL/GenBank/DDBJ whole genome shotgun (WGS) entry which is preliminary data.</text>
</comment>
<dbReference type="PANTHER" id="PTHR43443">
    <property type="entry name" value="3-HEXULOSE-6-PHOSPHATE ISOMERASE"/>
    <property type="match status" value="1"/>
</dbReference>
<evidence type="ECO:0000259" key="2">
    <source>
        <dbReference type="PROSITE" id="PS51464"/>
    </source>
</evidence>
<dbReference type="Proteomes" id="UP000075025">
    <property type="component" value="Unassembled WGS sequence"/>
</dbReference>
<dbReference type="RefSeq" id="WP_058624244.1">
    <property type="nucleotide sequence ID" value="NZ_LDRT01000078.1"/>
</dbReference>
<dbReference type="GO" id="GO:1901135">
    <property type="term" value="P:carbohydrate derivative metabolic process"/>
    <property type="evidence" value="ECO:0007669"/>
    <property type="project" value="InterPro"/>
</dbReference>
<evidence type="ECO:0000313" key="4">
    <source>
        <dbReference type="Proteomes" id="UP000075025"/>
    </source>
</evidence>
<keyword evidence="3" id="KW-0413">Isomerase</keyword>
<organism evidence="3 4">
    <name type="scientific">Microbacterium testaceum</name>
    <name type="common">Aureobacterium testaceum</name>
    <name type="synonym">Brevibacterium testaceum</name>
    <dbReference type="NCBI Taxonomy" id="2033"/>
    <lineage>
        <taxon>Bacteria</taxon>
        <taxon>Bacillati</taxon>
        <taxon>Actinomycetota</taxon>
        <taxon>Actinomycetes</taxon>
        <taxon>Micrococcales</taxon>
        <taxon>Microbacteriaceae</taxon>
        <taxon>Microbacterium</taxon>
    </lineage>
</organism>
<dbReference type="GO" id="GO:0016853">
    <property type="term" value="F:isomerase activity"/>
    <property type="evidence" value="ECO:0007669"/>
    <property type="project" value="UniProtKB-KW"/>
</dbReference>
<evidence type="ECO:0000313" key="3">
    <source>
        <dbReference type="EMBL" id="KTR93621.1"/>
    </source>
</evidence>
<proteinExistence type="inferred from homology"/>
<protein>
    <submittedName>
        <fullName evidence="3">3-hexulose-6-phosphate isomerase</fullName>
    </submittedName>
</protein>
<dbReference type="NCBIfam" id="TIGR03127">
    <property type="entry name" value="RuMP_HxlB"/>
    <property type="match status" value="1"/>
</dbReference>
<dbReference type="AlphaFoldDB" id="A0A147EVM2"/>
<dbReference type="InterPro" id="IPR001347">
    <property type="entry name" value="SIS_dom"/>
</dbReference>
<sequence>MTSRDDVSVESSLSRIAAEVASVVDRLTAAPGDLDRALDLIADADRVFVLGAGRSGLALRMTAMRLMHLGHDVHVVGETTTPAIRAGDVLLAASGSGTTGAIARAAEIAATAGARLIVLTTAADSSLGRAADALVVVPAAAKLDRSGAASAQYAGSLFEQTVALVGDAIFDALWHRSGLSADELWPRHANLE</sequence>
<evidence type="ECO:0000256" key="1">
    <source>
        <dbReference type="ARBA" id="ARBA00009235"/>
    </source>
</evidence>
<dbReference type="EMBL" id="LDRT01000078">
    <property type="protein sequence ID" value="KTR93621.1"/>
    <property type="molecule type" value="Genomic_DNA"/>
</dbReference>